<feature type="domain" description="Xylanolytic transcriptional activator regulatory" evidence="6">
    <location>
        <begin position="141"/>
        <end position="220"/>
    </location>
</feature>
<dbReference type="GO" id="GO:0003677">
    <property type="term" value="F:DNA binding"/>
    <property type="evidence" value="ECO:0007669"/>
    <property type="project" value="InterPro"/>
</dbReference>
<evidence type="ECO:0000259" key="6">
    <source>
        <dbReference type="SMART" id="SM00906"/>
    </source>
</evidence>
<dbReference type="SMART" id="SM00906">
    <property type="entry name" value="Fungal_trans"/>
    <property type="match status" value="1"/>
</dbReference>
<dbReference type="PANTHER" id="PTHR47338:SF20">
    <property type="entry name" value="ZN(II)2CYS6 TRANSCRIPTION FACTOR (EUROFUNG)"/>
    <property type="match status" value="1"/>
</dbReference>
<dbReference type="InterPro" id="IPR050815">
    <property type="entry name" value="TF_fung"/>
</dbReference>
<evidence type="ECO:0000313" key="7">
    <source>
        <dbReference type="EMBL" id="KAI1849566.1"/>
    </source>
</evidence>
<evidence type="ECO:0000256" key="3">
    <source>
        <dbReference type="ARBA" id="ARBA00023015"/>
    </source>
</evidence>
<organism evidence="7 8">
    <name type="scientific">Neoarthrinium moseri</name>
    <dbReference type="NCBI Taxonomy" id="1658444"/>
    <lineage>
        <taxon>Eukaryota</taxon>
        <taxon>Fungi</taxon>
        <taxon>Dikarya</taxon>
        <taxon>Ascomycota</taxon>
        <taxon>Pezizomycotina</taxon>
        <taxon>Sordariomycetes</taxon>
        <taxon>Xylariomycetidae</taxon>
        <taxon>Amphisphaeriales</taxon>
        <taxon>Apiosporaceae</taxon>
        <taxon>Neoarthrinium</taxon>
    </lineage>
</organism>
<reference evidence="7" key="1">
    <citation type="submission" date="2021-03" db="EMBL/GenBank/DDBJ databases">
        <title>Revisited historic fungal species revealed as producer of novel bioactive compounds through whole genome sequencing and comparative genomics.</title>
        <authorList>
            <person name="Vignolle G.A."/>
            <person name="Hochenegger N."/>
            <person name="Mach R.L."/>
            <person name="Mach-Aigner A.R."/>
            <person name="Javad Rahimi M."/>
            <person name="Salim K.A."/>
            <person name="Chan C.M."/>
            <person name="Lim L.B.L."/>
            <person name="Cai F."/>
            <person name="Druzhinina I.S."/>
            <person name="U'Ren J.M."/>
            <person name="Derntl C."/>
        </authorList>
    </citation>
    <scope>NUCLEOTIDE SEQUENCE</scope>
    <source>
        <strain evidence="7">TUCIM 5799</strain>
    </source>
</reference>
<proteinExistence type="predicted"/>
<dbReference type="CDD" id="cd12148">
    <property type="entry name" value="fungal_TF_MHR"/>
    <property type="match status" value="1"/>
</dbReference>
<accession>A0A9P9W8P7</accession>
<dbReference type="GO" id="GO:0000981">
    <property type="term" value="F:DNA-binding transcription factor activity, RNA polymerase II-specific"/>
    <property type="evidence" value="ECO:0007669"/>
    <property type="project" value="InterPro"/>
</dbReference>
<dbReference type="GO" id="GO:0008270">
    <property type="term" value="F:zinc ion binding"/>
    <property type="evidence" value="ECO:0007669"/>
    <property type="project" value="InterPro"/>
</dbReference>
<dbReference type="GO" id="GO:0005634">
    <property type="term" value="C:nucleus"/>
    <property type="evidence" value="ECO:0007669"/>
    <property type="project" value="UniProtKB-SubCell"/>
</dbReference>
<sequence length="442" mass="49866">MYFLNSEECTQPLPSDPPATPTILPEAFLDSLGTSSELQVIYEKYFSSIHAWLPLLSPKVVRRIVQEETFRGDANHALLLMCIKLMSQQRSKAGPVTDNIYSLVKELIMKLEITALPFLTLLQSIILISTYESMQGIFPSAFYSVGHAVRLGTMMGLHDREHALQLFKDPGTWTRREEQRRAWWSVLLLDRFTNQELPSVPLSTPEPHSGELLPCSETAWDTGAVGINEPLYVPEFSANTTLGSFANACQAAHALGRALRHRDDRHTDVDIGFRVNEAKQLHTILSALTTHLYRNIGISMPDSSTMTALGLTFTARYLVYGLYACNERYSSGIRSTQETEMQQISLAGIYEVSHQIWTLTRRILDIAASGEAACKASPLLCHCLYLAAGECEWFVLEDSESDGRIWFLDIVELLRIMAERWQIAGIYVEEINKWPGYNQVRQ</sequence>
<evidence type="ECO:0000256" key="2">
    <source>
        <dbReference type="ARBA" id="ARBA00022723"/>
    </source>
</evidence>
<evidence type="ECO:0000256" key="1">
    <source>
        <dbReference type="ARBA" id="ARBA00004123"/>
    </source>
</evidence>
<dbReference type="EMBL" id="JAFIMR010000075">
    <property type="protein sequence ID" value="KAI1849566.1"/>
    <property type="molecule type" value="Genomic_DNA"/>
</dbReference>
<keyword evidence="5" id="KW-0539">Nucleus</keyword>
<keyword evidence="4" id="KW-0804">Transcription</keyword>
<dbReference type="AlphaFoldDB" id="A0A9P9W8P7"/>
<comment type="subcellular location">
    <subcellularLocation>
        <location evidence="1">Nucleus</location>
    </subcellularLocation>
</comment>
<dbReference type="Pfam" id="PF04082">
    <property type="entry name" value="Fungal_trans"/>
    <property type="match status" value="1"/>
</dbReference>
<keyword evidence="8" id="KW-1185">Reference proteome</keyword>
<evidence type="ECO:0000256" key="4">
    <source>
        <dbReference type="ARBA" id="ARBA00023163"/>
    </source>
</evidence>
<keyword evidence="2" id="KW-0479">Metal-binding</keyword>
<dbReference type="InterPro" id="IPR007219">
    <property type="entry name" value="XnlR_reg_dom"/>
</dbReference>
<keyword evidence="3" id="KW-0805">Transcription regulation</keyword>
<protein>
    <recommendedName>
        <fullName evidence="6">Xylanolytic transcriptional activator regulatory domain-containing protein</fullName>
    </recommendedName>
</protein>
<evidence type="ECO:0000313" key="8">
    <source>
        <dbReference type="Proteomes" id="UP000829685"/>
    </source>
</evidence>
<evidence type="ECO:0000256" key="5">
    <source>
        <dbReference type="ARBA" id="ARBA00023242"/>
    </source>
</evidence>
<comment type="caution">
    <text evidence="7">The sequence shown here is derived from an EMBL/GenBank/DDBJ whole genome shotgun (WGS) entry which is preliminary data.</text>
</comment>
<dbReference type="Proteomes" id="UP000829685">
    <property type="component" value="Unassembled WGS sequence"/>
</dbReference>
<name>A0A9P9W8P7_9PEZI</name>
<dbReference type="GO" id="GO:0006351">
    <property type="term" value="P:DNA-templated transcription"/>
    <property type="evidence" value="ECO:0007669"/>
    <property type="project" value="InterPro"/>
</dbReference>
<dbReference type="PANTHER" id="PTHR47338">
    <property type="entry name" value="ZN(II)2CYS6 TRANSCRIPTION FACTOR (EUROFUNG)-RELATED"/>
    <property type="match status" value="1"/>
</dbReference>
<gene>
    <name evidence="7" type="ORF">JX265_013572</name>
</gene>